<comment type="caution">
    <text evidence="2">The sequence shown here is derived from an EMBL/GenBank/DDBJ whole genome shotgun (WGS) entry which is preliminary data.</text>
</comment>
<evidence type="ECO:0000313" key="3">
    <source>
        <dbReference type="Proteomes" id="UP001341840"/>
    </source>
</evidence>
<keyword evidence="3" id="KW-1185">Reference proteome</keyword>
<dbReference type="Proteomes" id="UP001341840">
    <property type="component" value="Unassembled WGS sequence"/>
</dbReference>
<proteinExistence type="predicted"/>
<sequence length="145" mass="16359">MLFDEAIICSLRLIPQDDDDEEDGPSPEHELQMDANPRSLQPYNKIFAVVVCGPLEKTMILFFIISLATSETTNVGIFPSRRNMRGPCLLETSLKDRCGNVPNWCRFPMKGSFGGDGGRLMLDLLLLLVRLSTRRMLTKPTTIER</sequence>
<name>A0ABU6Z7X9_9FABA</name>
<protein>
    <submittedName>
        <fullName evidence="2">Uncharacterized protein</fullName>
    </submittedName>
</protein>
<reference evidence="2 3" key="1">
    <citation type="journal article" date="2023" name="Plants (Basel)">
        <title>Bridging the Gap: Combining Genomics and Transcriptomics Approaches to Understand Stylosanthes scabra, an Orphan Legume from the Brazilian Caatinga.</title>
        <authorList>
            <person name="Ferreira-Neto J.R.C."/>
            <person name="da Silva M.D."/>
            <person name="Binneck E."/>
            <person name="de Melo N.F."/>
            <person name="da Silva R.H."/>
            <person name="de Melo A.L.T.M."/>
            <person name="Pandolfi V."/>
            <person name="Bustamante F.O."/>
            <person name="Brasileiro-Vidal A.C."/>
            <person name="Benko-Iseppon A.M."/>
        </authorList>
    </citation>
    <scope>NUCLEOTIDE SEQUENCE [LARGE SCALE GENOMIC DNA]</scope>
    <source>
        <tissue evidence="2">Leaves</tissue>
    </source>
</reference>
<organism evidence="2 3">
    <name type="scientific">Stylosanthes scabra</name>
    <dbReference type="NCBI Taxonomy" id="79078"/>
    <lineage>
        <taxon>Eukaryota</taxon>
        <taxon>Viridiplantae</taxon>
        <taxon>Streptophyta</taxon>
        <taxon>Embryophyta</taxon>
        <taxon>Tracheophyta</taxon>
        <taxon>Spermatophyta</taxon>
        <taxon>Magnoliopsida</taxon>
        <taxon>eudicotyledons</taxon>
        <taxon>Gunneridae</taxon>
        <taxon>Pentapetalae</taxon>
        <taxon>rosids</taxon>
        <taxon>fabids</taxon>
        <taxon>Fabales</taxon>
        <taxon>Fabaceae</taxon>
        <taxon>Papilionoideae</taxon>
        <taxon>50 kb inversion clade</taxon>
        <taxon>dalbergioids sensu lato</taxon>
        <taxon>Dalbergieae</taxon>
        <taxon>Pterocarpus clade</taxon>
        <taxon>Stylosanthes</taxon>
    </lineage>
</organism>
<accession>A0ABU6Z7X9</accession>
<feature type="compositionally biased region" description="Acidic residues" evidence="1">
    <location>
        <begin position="16"/>
        <end position="25"/>
    </location>
</feature>
<feature type="region of interest" description="Disordered" evidence="1">
    <location>
        <begin position="16"/>
        <end position="35"/>
    </location>
</feature>
<dbReference type="EMBL" id="JASCZI010271972">
    <property type="protein sequence ID" value="MED6218629.1"/>
    <property type="molecule type" value="Genomic_DNA"/>
</dbReference>
<evidence type="ECO:0000313" key="2">
    <source>
        <dbReference type="EMBL" id="MED6218629.1"/>
    </source>
</evidence>
<gene>
    <name evidence="2" type="ORF">PIB30_028327</name>
</gene>
<evidence type="ECO:0000256" key="1">
    <source>
        <dbReference type="SAM" id="MobiDB-lite"/>
    </source>
</evidence>